<gene>
    <name evidence="2" type="ORF">CCO02nite_15980</name>
</gene>
<dbReference type="AlphaFoldDB" id="A0A511JAC5"/>
<dbReference type="Proteomes" id="UP000321720">
    <property type="component" value="Unassembled WGS sequence"/>
</dbReference>
<feature type="compositionally biased region" description="Low complexity" evidence="1">
    <location>
        <begin position="23"/>
        <end position="42"/>
    </location>
</feature>
<dbReference type="EMBL" id="BJWG01000006">
    <property type="protein sequence ID" value="GEL94940.1"/>
    <property type="molecule type" value="Genomic_DNA"/>
</dbReference>
<evidence type="ECO:0000313" key="2">
    <source>
        <dbReference type="EMBL" id="GEL94940.1"/>
    </source>
</evidence>
<accession>A0A511JAC5</accession>
<sequence length="129" mass="13129">MPRTIERTVSSRGARACTRAARIPRGGVAGRPPGRLVGRAPAGPEPAVRPLERGAAVGDGTRTGRFAAGGFEADGSEADCFEVDGIWADGFEADDFDVPCAAAGGFAPCCLDAGCVEEGCAEEVCIEEG</sequence>
<name>A0A511JAC5_9CELL</name>
<organism evidence="2 3">
    <name type="scientific">Cellulomonas composti</name>
    <dbReference type="NCBI Taxonomy" id="266130"/>
    <lineage>
        <taxon>Bacteria</taxon>
        <taxon>Bacillati</taxon>
        <taxon>Actinomycetota</taxon>
        <taxon>Actinomycetes</taxon>
        <taxon>Micrococcales</taxon>
        <taxon>Cellulomonadaceae</taxon>
        <taxon>Cellulomonas</taxon>
    </lineage>
</organism>
<evidence type="ECO:0000256" key="1">
    <source>
        <dbReference type="SAM" id="MobiDB-lite"/>
    </source>
</evidence>
<keyword evidence="3" id="KW-1185">Reference proteome</keyword>
<protein>
    <submittedName>
        <fullName evidence="2">Uncharacterized protein</fullName>
    </submittedName>
</protein>
<evidence type="ECO:0000313" key="3">
    <source>
        <dbReference type="Proteomes" id="UP000321720"/>
    </source>
</evidence>
<reference evidence="2 3" key="1">
    <citation type="submission" date="2019-07" db="EMBL/GenBank/DDBJ databases">
        <title>Whole genome shotgun sequence of Cellulomonas composti NBRC 100758.</title>
        <authorList>
            <person name="Hosoyama A."/>
            <person name="Uohara A."/>
            <person name="Ohji S."/>
            <person name="Ichikawa N."/>
        </authorList>
    </citation>
    <scope>NUCLEOTIDE SEQUENCE [LARGE SCALE GENOMIC DNA]</scope>
    <source>
        <strain evidence="2 3">NBRC 100758</strain>
    </source>
</reference>
<comment type="caution">
    <text evidence="2">The sequence shown here is derived from an EMBL/GenBank/DDBJ whole genome shotgun (WGS) entry which is preliminary data.</text>
</comment>
<feature type="region of interest" description="Disordered" evidence="1">
    <location>
        <begin position="23"/>
        <end position="50"/>
    </location>
</feature>
<dbReference type="RefSeq" id="WP_146842609.1">
    <property type="nucleotide sequence ID" value="NZ_BJWG01000006.1"/>
</dbReference>
<proteinExistence type="predicted"/>